<sequence length="757" mass="82804">MWSLVHPTTLADEQSREIEQRLVVAAKTADPEQRSTITEALAMLYATTTRKDRHLVLAALVKFADSLAVDEPNATAVAPSTTHGSAAESSALSPVEIITDVSELTSWHAIADLAIVAGSLSNAMTAHEDLSHIVRRTNVSNKSSWALLFTRLNWALNEPQHSLLPLFSDIAYEWYQRLSDHIADKALTSTSVSRINLPVATTLTLQQAGQLDCAIGERETVAKESRQLLRALSRFRVRSKTPASELSVLLALVMQVACALKPAGTDRLSELSGSIIRALQTESSGVDQMLVEQWHAEITAAAAAPGIDAIVKPAADAMASALRGLQMELVYAAWIEVGICMLAVSLPKRPVDPAAKAQTRFDWLGEDHAVTEADLTAYRLVQRSMTGETALTAATLPISDRLSTIDSERSKIELVYRPKAPKALFAELWQEAQNLQANVLGRAKDIYAKLLDGGLTADGLKGILGAAQSLHGTLEQFEGRVRRQYFAAYRDVAQVWCTYVHHVKYGLMQLVELRKAAVNAAMVERAALVNSLYSQPITSQPASHSSNAVMQSALSQLKTLVYFSPDSNPIKVYGELVTTLLMRTTLGVQFRGHLSPADLEALDMVFRDAYEIHKRAVDEKRKRDIEASKLFKSKVTKEQTDEELMAEIFPGYEDIYDAEEDEVKDNYEDLSEEVVAAIAACHQYVMLRFSVLNGARDVQPKLIADAQQCAFRLTASLNKIRPDLLELQGPSTDETLRGANLLSLAAVASATTTGDVS</sequence>
<gene>
    <name evidence="1" type="primary">MDN1_3</name>
    <name evidence="1" type="ORF">FBU59_003319</name>
</gene>
<reference evidence="1" key="1">
    <citation type="submission" date="2022-07" db="EMBL/GenBank/DDBJ databases">
        <title>Phylogenomic reconstructions and comparative analyses of Kickxellomycotina fungi.</title>
        <authorList>
            <person name="Reynolds N.K."/>
            <person name="Stajich J.E."/>
            <person name="Barry K."/>
            <person name="Grigoriev I.V."/>
            <person name="Crous P."/>
            <person name="Smith M.E."/>
        </authorList>
    </citation>
    <scope>NUCLEOTIDE SEQUENCE</scope>
    <source>
        <strain evidence="1">NRRL 5244</strain>
    </source>
</reference>
<dbReference type="EMBL" id="JANBPW010002082">
    <property type="protein sequence ID" value="KAJ1942037.1"/>
    <property type="molecule type" value="Genomic_DNA"/>
</dbReference>
<name>A0ACC1J8U2_9FUNG</name>
<evidence type="ECO:0000313" key="1">
    <source>
        <dbReference type="EMBL" id="KAJ1942037.1"/>
    </source>
</evidence>
<evidence type="ECO:0000313" key="2">
    <source>
        <dbReference type="Proteomes" id="UP001150603"/>
    </source>
</evidence>
<comment type="caution">
    <text evidence="1">The sequence shown here is derived from an EMBL/GenBank/DDBJ whole genome shotgun (WGS) entry which is preliminary data.</text>
</comment>
<proteinExistence type="predicted"/>
<keyword evidence="2" id="KW-1185">Reference proteome</keyword>
<feature type="non-terminal residue" evidence="1">
    <location>
        <position position="757"/>
    </location>
</feature>
<protein>
    <submittedName>
        <fullName evidence="1">AAA ATPase midasin</fullName>
    </submittedName>
</protein>
<organism evidence="1 2">
    <name type="scientific">Linderina macrospora</name>
    <dbReference type="NCBI Taxonomy" id="4868"/>
    <lineage>
        <taxon>Eukaryota</taxon>
        <taxon>Fungi</taxon>
        <taxon>Fungi incertae sedis</taxon>
        <taxon>Zoopagomycota</taxon>
        <taxon>Kickxellomycotina</taxon>
        <taxon>Kickxellomycetes</taxon>
        <taxon>Kickxellales</taxon>
        <taxon>Kickxellaceae</taxon>
        <taxon>Linderina</taxon>
    </lineage>
</organism>
<accession>A0ACC1J8U2</accession>
<dbReference type="Proteomes" id="UP001150603">
    <property type="component" value="Unassembled WGS sequence"/>
</dbReference>